<sequence>MEFLSSKEIEVAPDSSKNELLSEVKRRTEEWVANVAREMVEGWFREVLREEQEAREEEEANADNNADPSWCPMKISQYGFNS</sequence>
<accession>A0A016UCR4</accession>
<dbReference type="Proteomes" id="UP000024635">
    <property type="component" value="Unassembled WGS sequence"/>
</dbReference>
<dbReference type="EMBL" id="JARK01001382">
    <property type="protein sequence ID" value="EYC12731.1"/>
    <property type="molecule type" value="Genomic_DNA"/>
</dbReference>
<name>A0A016UCR4_9BILA</name>
<organism evidence="2 3">
    <name type="scientific">Ancylostoma ceylanicum</name>
    <dbReference type="NCBI Taxonomy" id="53326"/>
    <lineage>
        <taxon>Eukaryota</taxon>
        <taxon>Metazoa</taxon>
        <taxon>Ecdysozoa</taxon>
        <taxon>Nematoda</taxon>
        <taxon>Chromadorea</taxon>
        <taxon>Rhabditida</taxon>
        <taxon>Rhabditina</taxon>
        <taxon>Rhabditomorpha</taxon>
        <taxon>Strongyloidea</taxon>
        <taxon>Ancylostomatidae</taxon>
        <taxon>Ancylostomatinae</taxon>
        <taxon>Ancylostoma</taxon>
    </lineage>
</organism>
<gene>
    <name evidence="2" type="primary">Acey_s0046.g1394</name>
    <name evidence="2" type="ORF">Y032_0046g1394</name>
</gene>
<keyword evidence="3" id="KW-1185">Reference proteome</keyword>
<feature type="region of interest" description="Disordered" evidence="1">
    <location>
        <begin position="53"/>
        <end position="82"/>
    </location>
</feature>
<evidence type="ECO:0000313" key="2">
    <source>
        <dbReference type="EMBL" id="EYC12731.1"/>
    </source>
</evidence>
<protein>
    <submittedName>
        <fullName evidence="2">Uncharacterized protein</fullName>
    </submittedName>
</protein>
<comment type="caution">
    <text evidence="2">The sequence shown here is derived from an EMBL/GenBank/DDBJ whole genome shotgun (WGS) entry which is preliminary data.</text>
</comment>
<evidence type="ECO:0000313" key="3">
    <source>
        <dbReference type="Proteomes" id="UP000024635"/>
    </source>
</evidence>
<reference evidence="3" key="1">
    <citation type="journal article" date="2015" name="Nat. Genet.">
        <title>The genome and transcriptome of the zoonotic hookworm Ancylostoma ceylanicum identify infection-specific gene families.</title>
        <authorList>
            <person name="Schwarz E.M."/>
            <person name="Hu Y."/>
            <person name="Antoshechkin I."/>
            <person name="Miller M.M."/>
            <person name="Sternberg P.W."/>
            <person name="Aroian R.V."/>
        </authorList>
    </citation>
    <scope>NUCLEOTIDE SEQUENCE</scope>
    <source>
        <strain evidence="3">HY135</strain>
    </source>
</reference>
<dbReference type="AlphaFoldDB" id="A0A016UCR4"/>
<proteinExistence type="predicted"/>
<evidence type="ECO:0000256" key="1">
    <source>
        <dbReference type="SAM" id="MobiDB-lite"/>
    </source>
</evidence>